<dbReference type="PANTHER" id="PTHR46957">
    <property type="entry name" value="CYTOKINE RECEPTOR"/>
    <property type="match status" value="1"/>
</dbReference>
<feature type="coiled-coil region" evidence="1">
    <location>
        <begin position="930"/>
        <end position="957"/>
    </location>
</feature>
<dbReference type="Pfam" id="PF00041">
    <property type="entry name" value="fn3"/>
    <property type="match status" value="3"/>
</dbReference>
<dbReference type="PROSITE" id="PS50853">
    <property type="entry name" value="FN3"/>
    <property type="match status" value="3"/>
</dbReference>
<sequence length="2227" mass="254315">MVLVRIQIYKSHRPFFAHFLYYNCMLLGVNPSVKYARVNDTFEISCFVPQSGGKLDFYDGDDLVPESFIKRLNDSCIIYVNACTKATKKNITCKREQNSIGLSEIYVEDKFAPVHDFKCRTNDLQNLSCTFQQPPSYHPITYRLSYTIRSGEKFNCKLKPNMKGGYSCNITVSEEPLKSIFNFTLRGQTEFFKKRENFDIQLMETLLPKQIEQVDVQLSKPHDTSLSNKAFVMFSLPSYLESVAKELMFEVKIKSKYDDEWERVIIKNFESDSYSERKVLTLTNIELANTIYQLRIRMKTKLSKDTDEMWSPYIEKSFKTHPKLPENLPSVCNNCFNVMESGNIYLYWTEVPRSYQNGDNFSYLLRIFNPRTNELLNETFSTKTSLMISNRISYKVPHLMVHIYSSNYEGLSKNYASVNVYGNKPKNFLHIKKEWKDINIGYKLSWRPYDKIIDIVNYTIVWCHQVSELPNKCDGSIKFLDVPPFETQFYLNTSISHHFGIAINTKDGRARGIQWAKCTSSKPNEIGTLHSIWANYFSENSIVFSWELNCADKDIISAYSIKYCIVADFDKKMCLENENYEMLNVSKDDQKNTNLYQISNLKPYKIYNISIALISISKRSGAFSKPIMIRTLEGSPSAPQKLKIIDVKSNYIDLQWNKPAEVNGPSLTYQLWYNERMIHIDNNETMNDTFHYRINDLESFTNYTITVVACTRNCSTSSGSVIQRTRIGKPGRINLIDIIGHKNGSLELIWKKPKNFGGYYEYYLLNVSKYTRNFLYKISSNRNSCIIQELGCDNDNYLDFYMRGVNVDYTNSEMHYAAVVDSENCLANKMDSNDVKEDDNEEGEFYGDLSLLLHPCTNKSSILLFTLLLIAVVLSIVLIFTSGIKLYKAFKKLQGMKDIKIVWPDGLDPNGTIKGESICSLADFDLLKTCKNLEKIREESFKELELYENDLNSKEIQEKLSDESNKELLAPLFTKSQTLDVICDGPIVKTKSLSVPTSPLKNDPNIDSRTGYVKMHQPQKSPTNVSVGGYLDMTGKSSNPYINQSHMLNSKDIKSFIRDSQMNNGYIQRNSIKNSLPIKNSSGYNASFIFINTSECTQYVTKGWTDPKGEINIERGTKLRIKCVVENSDTDISSQLTFKNKTTLIDPQYIHRINDTAIELVIPKVPEQDTMFVCYLGNNAVTYNEIRVGRKPDRIENIECTSKNWMFMTCTFKKPLNPVIVNYDLKYRIKDSNQVHACVQPATKDSSIFKCDISADAYRKTSQRFVFMLYASNRFASVNQTFEIDNWANVIPDKPERFNITATYSDRIEVAWNVPLKLSVFPERFDFEFLINSTVECGESRSILLPNFPENHEIEKRKTYVYSIPVRYSHTWYDISIRMKVSTAENIEKMWSTWETKQTTSGSRSPDIPPEVDDGAFNIHPNGDLYVYWKHLPKCLWNGENFGYVIKSDDKMNELPFENSTIHAVYRRGTINRQKDTKITIRSKNEVGVSMNVSEIIIPGETRLLEGREEIKFNKKSINGTYYLSWTPPERIKDGIKSYTVFWCPSKTELINQCESSIDFIRLSPSETSFEFKSDQTINFAISVNSPTSTTGMIWAKCTTANSQEIGKISTVRISHLTSSEIGMEWGLDCTDSGIVAGYQIEYCPTNKPKTLECMEPEVKKNITIEGTQYILGGLTPYTTYKIIIRMFSNSTMGPPSEPLANTTLEAPPSPVQNLIARNVRNTTVDILWDPPLHFNGVLVVYEIYINGILKYSHNTTVRSFTIDNLLPYTKYDIAVQACTNKCSESAKTNIQTAIGAPGKFEKQPTIVNKGATNLFNNSYTSGNIQWEKPMYKGGKLDFYELKTTFRGTDNSIQESTVRLKAQKCFMEKLCVNNVTGVYQFSVRAVNFVFTPHAPVNRTFDIIGSSESINCENDEVLIRSLDEAYRFDPYGYLLFGEWSESIGHSCHFSNFDSKLTAFIVFSLVASLVFVVMVFYLYRKIKDMKDILIQMPPGLEDLTSDKLKKGKDLNSEKNGKPDLLHNVDSQFITNEDEHGRLLRGSLNGSINGNDCSSSMRSESMRSDGETVDALDDIEYDGFGQHPVNTNGNNRHFGNDKIPNFLLNTDVPIMPILISPEAISASTPIVEKCPKPTTIAIKTNNSGYVAPPTSHRNPVPINNGYVTHSMMNPMQSNGYTQVNHAFGKPSIKNDFTDKFSAKTLPMIVATTDQEGISGYVTHKQLSDFGHRMQ</sequence>
<reference evidence="4" key="1">
    <citation type="submission" date="2022-01" db="EMBL/GenBank/DDBJ databases">
        <authorList>
            <person name="King R."/>
        </authorList>
    </citation>
    <scope>NUCLEOTIDE SEQUENCE</scope>
</reference>
<dbReference type="OrthoDB" id="6381660at2759"/>
<name>A0A9N9RZ33_9DIPT</name>
<evidence type="ECO:0000313" key="4">
    <source>
        <dbReference type="EMBL" id="CAG9805550.1"/>
    </source>
</evidence>
<dbReference type="EMBL" id="OU895878">
    <property type="protein sequence ID" value="CAG9805550.1"/>
    <property type="molecule type" value="Genomic_DNA"/>
</dbReference>
<feature type="domain" description="Fibronectin type-III" evidence="3">
    <location>
        <begin position="1708"/>
        <end position="1799"/>
    </location>
</feature>
<dbReference type="InterPro" id="IPR036116">
    <property type="entry name" value="FN3_sf"/>
</dbReference>
<protein>
    <recommendedName>
        <fullName evidence="3">Fibronectin type-III domain-containing protein</fullName>
    </recommendedName>
</protein>
<dbReference type="Gene3D" id="2.60.40.10">
    <property type="entry name" value="Immunoglobulins"/>
    <property type="match status" value="7"/>
</dbReference>
<dbReference type="SMART" id="SM00060">
    <property type="entry name" value="FN3"/>
    <property type="match status" value="5"/>
</dbReference>
<keyword evidence="2" id="KW-0472">Membrane</keyword>
<dbReference type="InterPro" id="IPR003961">
    <property type="entry name" value="FN3_dom"/>
</dbReference>
<reference evidence="4" key="2">
    <citation type="submission" date="2022-10" db="EMBL/GenBank/DDBJ databases">
        <authorList>
            <consortium name="ENA_rothamsted_submissions"/>
            <consortium name="culmorum"/>
            <person name="King R."/>
        </authorList>
    </citation>
    <scope>NUCLEOTIDE SEQUENCE</scope>
</reference>
<dbReference type="CDD" id="cd00063">
    <property type="entry name" value="FN3"/>
    <property type="match status" value="4"/>
</dbReference>
<dbReference type="Proteomes" id="UP001153620">
    <property type="component" value="Chromosome 2"/>
</dbReference>
<evidence type="ECO:0000313" key="5">
    <source>
        <dbReference type="Proteomes" id="UP001153620"/>
    </source>
</evidence>
<organism evidence="4 5">
    <name type="scientific">Chironomus riparius</name>
    <dbReference type="NCBI Taxonomy" id="315576"/>
    <lineage>
        <taxon>Eukaryota</taxon>
        <taxon>Metazoa</taxon>
        <taxon>Ecdysozoa</taxon>
        <taxon>Arthropoda</taxon>
        <taxon>Hexapoda</taxon>
        <taxon>Insecta</taxon>
        <taxon>Pterygota</taxon>
        <taxon>Neoptera</taxon>
        <taxon>Endopterygota</taxon>
        <taxon>Diptera</taxon>
        <taxon>Nematocera</taxon>
        <taxon>Chironomoidea</taxon>
        <taxon>Chironomidae</taxon>
        <taxon>Chironominae</taxon>
        <taxon>Chironomus</taxon>
    </lineage>
</organism>
<dbReference type="InterPro" id="IPR013783">
    <property type="entry name" value="Ig-like_fold"/>
</dbReference>
<feature type="domain" description="Fibronectin type-III" evidence="3">
    <location>
        <begin position="638"/>
        <end position="730"/>
    </location>
</feature>
<proteinExistence type="predicted"/>
<keyword evidence="2" id="KW-0812">Transmembrane</keyword>
<keyword evidence="1" id="KW-0175">Coiled coil</keyword>
<dbReference type="PANTHER" id="PTHR46957:SF3">
    <property type="entry name" value="CYTOKINE RECEPTOR"/>
    <property type="match status" value="1"/>
</dbReference>
<dbReference type="GO" id="GO:0016020">
    <property type="term" value="C:membrane"/>
    <property type="evidence" value="ECO:0007669"/>
    <property type="project" value="UniProtKB-SubCell"/>
</dbReference>
<keyword evidence="5" id="KW-1185">Reference proteome</keyword>
<accession>A0A9N9RZ33</accession>
<evidence type="ECO:0000256" key="2">
    <source>
        <dbReference type="SAM" id="Phobius"/>
    </source>
</evidence>
<keyword evidence="2" id="KW-1133">Transmembrane helix</keyword>
<evidence type="ECO:0000259" key="3">
    <source>
        <dbReference type="PROSITE" id="PS50853"/>
    </source>
</evidence>
<dbReference type="InterPro" id="IPR050713">
    <property type="entry name" value="RTP_Phos/Ushers"/>
</dbReference>
<gene>
    <name evidence="4" type="ORF">CHIRRI_LOCUS8421</name>
</gene>
<feature type="transmembrane region" description="Helical" evidence="2">
    <location>
        <begin position="1955"/>
        <end position="1977"/>
    </location>
</feature>
<feature type="domain" description="Fibronectin type-III" evidence="3">
    <location>
        <begin position="1608"/>
        <end position="1707"/>
    </location>
</feature>
<evidence type="ECO:0000256" key="1">
    <source>
        <dbReference type="SAM" id="Coils"/>
    </source>
</evidence>
<dbReference type="SUPFAM" id="SSF49265">
    <property type="entry name" value="Fibronectin type III"/>
    <property type="match status" value="5"/>
</dbReference>